<dbReference type="EMBL" id="AORZ01000011">
    <property type="protein sequence ID" value="EMF01446.1"/>
    <property type="molecule type" value="Genomic_DNA"/>
</dbReference>
<dbReference type="AlphaFoldDB" id="M3CBU9"/>
<evidence type="ECO:0000313" key="5">
    <source>
        <dbReference type="EMBL" id="EMF01446.1"/>
    </source>
</evidence>
<feature type="region of interest" description="Disordered" evidence="1">
    <location>
        <begin position="191"/>
        <end position="286"/>
    </location>
</feature>
<keyword evidence="2" id="KW-1133">Transmembrane helix</keyword>
<keyword evidence="2" id="KW-0812">Transmembrane</keyword>
<feature type="chain" id="PRO_5004032310" description="DUF6801 domain-containing protein" evidence="3">
    <location>
        <begin position="21"/>
        <end position="340"/>
    </location>
</feature>
<comment type="caution">
    <text evidence="5">The sequence shown here is derived from an EMBL/GenBank/DDBJ whole genome shotgun (WGS) entry which is preliminary data.</text>
</comment>
<evidence type="ECO:0000313" key="6">
    <source>
        <dbReference type="Proteomes" id="UP000011740"/>
    </source>
</evidence>
<feature type="compositionally biased region" description="Gly residues" evidence="1">
    <location>
        <begin position="192"/>
        <end position="230"/>
    </location>
</feature>
<keyword evidence="3" id="KW-0732">Signal</keyword>
<gene>
    <name evidence="5" type="ORF">H340_06136</name>
</gene>
<organism evidence="5 6">
    <name type="scientific">Streptomyces mobaraensis (strain ATCC 29032 / DSM 40847 / JCM 4168 / NBRC 13819 / NCIMB 11159 / IPCR 16-22)</name>
    <dbReference type="NCBI Taxonomy" id="1223523"/>
    <lineage>
        <taxon>Bacteria</taxon>
        <taxon>Bacillati</taxon>
        <taxon>Actinomycetota</taxon>
        <taxon>Actinomycetes</taxon>
        <taxon>Kitasatosporales</taxon>
        <taxon>Streptomycetaceae</taxon>
        <taxon>Streptomyces</taxon>
    </lineage>
</organism>
<dbReference type="STRING" id="1223523.H340_06136"/>
<dbReference type="eggNOG" id="ENOG5032YHI">
    <property type="taxonomic scope" value="Bacteria"/>
</dbReference>
<proteinExistence type="predicted"/>
<name>M3CBU9_STRM1</name>
<protein>
    <recommendedName>
        <fullName evidence="4">DUF6801 domain-containing protein</fullName>
    </recommendedName>
</protein>
<reference evidence="5 6" key="1">
    <citation type="journal article" date="2013" name="Genome Announc.">
        <title>Whole-Genome Shotgun Assembly and Analysis of the Genome of Streptomyces mobaraensis DSM 40847, a Strain for Industrial Production of Microbial Transglutaminase.</title>
        <authorList>
            <person name="Yang H."/>
            <person name="He T."/>
            <person name="Wu W."/>
            <person name="Zhu W."/>
            <person name="Lu B."/>
            <person name="Sun W."/>
        </authorList>
    </citation>
    <scope>NUCLEOTIDE SEQUENCE [LARGE SCALE GENOMIC DNA]</scope>
    <source>
        <strain evidence="5 6">DSM 40847</strain>
    </source>
</reference>
<evidence type="ECO:0000256" key="3">
    <source>
        <dbReference type="SAM" id="SignalP"/>
    </source>
</evidence>
<dbReference type="PATRIC" id="fig|1223523.3.peg.1255"/>
<feature type="compositionally biased region" description="Low complexity" evidence="1">
    <location>
        <begin position="231"/>
        <end position="251"/>
    </location>
</feature>
<sequence length="340" mass="32493">MALWIAGTAVVGLDAGPAAADPTAITQQYTCDFPSPAGRQSVTLRLNSAIPTTAVVGKPTPAFPLSADAPVNGGIAAALRFFGVSSVEGTVDAKTVVVAPEGDIDRDVLFTVPRTTIGWGSSDIKGTGTAPRIVLDKPGSAKITVRQLTLHLTTRDANGGVTSPGEFTAPCTLSAGNGVVASFDIARADGSGAPGGSTGPGISGSTGTRGSGTSGSGTSGSGAPGSGAGSGATAPPGTTGADAGSSGAPSGSAGGAGGADLSAVGPDGQGTTPTSPSRGAGASPARGTDIALERTGAAAEPGGVDPEGLVYLSIGVLTAAVCTVAAVLHLRQRRRRAPGA</sequence>
<evidence type="ECO:0000259" key="4">
    <source>
        <dbReference type="Pfam" id="PF20611"/>
    </source>
</evidence>
<keyword evidence="2" id="KW-0472">Membrane</keyword>
<feature type="signal peptide" evidence="3">
    <location>
        <begin position="1"/>
        <end position="20"/>
    </location>
</feature>
<feature type="transmembrane region" description="Helical" evidence="2">
    <location>
        <begin position="309"/>
        <end position="330"/>
    </location>
</feature>
<accession>M3CBU9</accession>
<dbReference type="InterPro" id="IPR046542">
    <property type="entry name" value="DUF6801"/>
</dbReference>
<dbReference type="Pfam" id="PF20611">
    <property type="entry name" value="DUF6801"/>
    <property type="match status" value="1"/>
</dbReference>
<dbReference type="Proteomes" id="UP000011740">
    <property type="component" value="Unassembled WGS sequence"/>
</dbReference>
<evidence type="ECO:0000256" key="1">
    <source>
        <dbReference type="SAM" id="MobiDB-lite"/>
    </source>
</evidence>
<feature type="domain" description="DUF6801" evidence="4">
    <location>
        <begin position="28"/>
        <end position="176"/>
    </location>
</feature>
<evidence type="ECO:0000256" key="2">
    <source>
        <dbReference type="SAM" id="Phobius"/>
    </source>
</evidence>